<dbReference type="InterPro" id="IPR029069">
    <property type="entry name" value="HotDog_dom_sf"/>
</dbReference>
<protein>
    <submittedName>
        <fullName evidence="3">HotDog domain-containing protein</fullName>
    </submittedName>
</protein>
<dbReference type="PANTHER" id="PTHR43240">
    <property type="entry name" value="1,4-DIHYDROXY-2-NAPHTHOYL-COA THIOESTERASE 1"/>
    <property type="match status" value="1"/>
</dbReference>
<evidence type="ECO:0000259" key="2">
    <source>
        <dbReference type="Pfam" id="PF03061"/>
    </source>
</evidence>
<organism evidence="3 4">
    <name type="scientific">Paenibacillus naphthalenovorans</name>
    <dbReference type="NCBI Taxonomy" id="162209"/>
    <lineage>
        <taxon>Bacteria</taxon>
        <taxon>Bacillati</taxon>
        <taxon>Bacillota</taxon>
        <taxon>Bacilli</taxon>
        <taxon>Bacillales</taxon>
        <taxon>Paenibacillaceae</taxon>
        <taxon>Paenibacillus</taxon>
    </lineage>
</organism>
<dbReference type="InterPro" id="IPR003736">
    <property type="entry name" value="PAAI_dom"/>
</dbReference>
<dbReference type="RefSeq" id="WP_062409122.1">
    <property type="nucleotide sequence ID" value="NZ_BJCS01000004.1"/>
</dbReference>
<feature type="domain" description="Thioesterase" evidence="2">
    <location>
        <begin position="53"/>
        <end position="126"/>
    </location>
</feature>
<dbReference type="GO" id="GO:0016289">
    <property type="term" value="F:acyl-CoA hydrolase activity"/>
    <property type="evidence" value="ECO:0007669"/>
    <property type="project" value="UniProtKB-ARBA"/>
</dbReference>
<dbReference type="OrthoDB" id="2139465at2"/>
<name>A0A0U2MXU9_9BACL</name>
<gene>
    <name evidence="3" type="ORF">IJ22_26820</name>
</gene>
<keyword evidence="4" id="KW-1185">Reference proteome</keyword>
<dbReference type="EMBL" id="CP013652">
    <property type="protein sequence ID" value="ALS23055.1"/>
    <property type="molecule type" value="Genomic_DNA"/>
</dbReference>
<dbReference type="STRING" id="162209.IJ22_26820"/>
<dbReference type="AlphaFoldDB" id="A0A0U2MXU9"/>
<reference evidence="3 4" key="2">
    <citation type="journal article" date="2016" name="Genome Announc.">
        <title>Complete Genome Sequences of Two Interactive Moderate Thermophiles, Paenibacillus napthalenovorans 32O-Y and Paenibacillus sp. 32O-W.</title>
        <authorList>
            <person name="Butler R.R.III."/>
            <person name="Wang J."/>
            <person name="Stark B.C."/>
            <person name="Pombert J.F."/>
        </authorList>
    </citation>
    <scope>NUCLEOTIDE SEQUENCE [LARGE SCALE GENOMIC DNA]</scope>
    <source>
        <strain evidence="3 4">32O-Y</strain>
    </source>
</reference>
<dbReference type="PATRIC" id="fig|162209.4.peg.2855"/>
<accession>A0A0U2MXU9</accession>
<sequence length="136" mass="15182">MEQARIKFEEAMATQANDFETFFLARFFDLKFKYGDEVCIVEAPVENYMFNPQGTLHGGVISFILDVSMGHLCKKFLGSAVTLEMKTQYLSGVHGGIVTCTAAFLKKGKKIVQMESRMTNQDGKPVAMATATFYLL</sequence>
<evidence type="ECO:0000256" key="1">
    <source>
        <dbReference type="ARBA" id="ARBA00022801"/>
    </source>
</evidence>
<dbReference type="Proteomes" id="UP000061660">
    <property type="component" value="Chromosome"/>
</dbReference>
<reference evidence="4" key="1">
    <citation type="submission" date="2015-12" db="EMBL/GenBank/DDBJ databases">
        <title>Complete genome sequences of two moderately thermophilic Paenibacillus species.</title>
        <authorList>
            <person name="Butler R.III."/>
            <person name="Wang J."/>
            <person name="Stark B.C."/>
            <person name="Pombert J.-F."/>
        </authorList>
    </citation>
    <scope>NUCLEOTIDE SEQUENCE [LARGE SCALE GENOMIC DNA]</scope>
    <source>
        <strain evidence="4">32O-Y</strain>
    </source>
</reference>
<evidence type="ECO:0000313" key="4">
    <source>
        <dbReference type="Proteomes" id="UP000061660"/>
    </source>
</evidence>
<dbReference type="CDD" id="cd03443">
    <property type="entry name" value="PaaI_thioesterase"/>
    <property type="match status" value="1"/>
</dbReference>
<dbReference type="Gene3D" id="3.10.129.10">
    <property type="entry name" value="Hotdog Thioesterase"/>
    <property type="match status" value="1"/>
</dbReference>
<dbReference type="InterPro" id="IPR006683">
    <property type="entry name" value="Thioestr_dom"/>
</dbReference>
<proteinExistence type="predicted"/>
<dbReference type="KEGG" id="pnp:IJ22_26820"/>
<dbReference type="NCBIfam" id="TIGR00369">
    <property type="entry name" value="unchar_dom_1"/>
    <property type="match status" value="1"/>
</dbReference>
<dbReference type="Pfam" id="PF03061">
    <property type="entry name" value="4HBT"/>
    <property type="match status" value="1"/>
</dbReference>
<dbReference type="SUPFAM" id="SSF54637">
    <property type="entry name" value="Thioesterase/thiol ester dehydrase-isomerase"/>
    <property type="match status" value="1"/>
</dbReference>
<evidence type="ECO:0000313" key="3">
    <source>
        <dbReference type="EMBL" id="ALS23055.1"/>
    </source>
</evidence>
<keyword evidence="1" id="KW-0378">Hydrolase</keyword>